<dbReference type="KEGG" id="nva:G3M78_03340"/>
<sequence>MISSISFHPFLSHLPIALFVASMALLFLGWKRKDPRYNQAASFNLSLGVIAAVLANFSGMVSSDVQFRSTVEVEGHQGYSFLFTVIYGFATAYSYTRPFSRTALIYYGVGFLSLLASAGSGFALVFLAKG</sequence>
<feature type="domain" description="DUF2231" evidence="2">
    <location>
        <begin position="6"/>
        <end position="70"/>
    </location>
</feature>
<feature type="transmembrane region" description="Helical" evidence="1">
    <location>
        <begin position="78"/>
        <end position="96"/>
    </location>
</feature>
<proteinExistence type="predicted"/>
<keyword evidence="1" id="KW-0472">Membrane</keyword>
<name>A0A7T0C0U6_9BACT</name>
<keyword evidence="1" id="KW-0812">Transmembrane</keyword>
<dbReference type="AlphaFoldDB" id="A0A7T0C0U6"/>
<accession>A0A7T0C0U6</accession>
<dbReference type="InterPro" id="IPR019251">
    <property type="entry name" value="DUF2231_TM"/>
</dbReference>
<dbReference type="Pfam" id="PF09990">
    <property type="entry name" value="DUF2231"/>
    <property type="match status" value="1"/>
</dbReference>
<evidence type="ECO:0000313" key="4">
    <source>
        <dbReference type="Proteomes" id="UP000594464"/>
    </source>
</evidence>
<protein>
    <recommendedName>
        <fullName evidence="2">DUF2231 domain-containing protein</fullName>
    </recommendedName>
</protein>
<gene>
    <name evidence="3" type="ORF">G3M78_03340</name>
</gene>
<organism evidence="3 4">
    <name type="scientific">Candidatus Nitrohelix vancouverensis</name>
    <dbReference type="NCBI Taxonomy" id="2705534"/>
    <lineage>
        <taxon>Bacteria</taxon>
        <taxon>Pseudomonadati</taxon>
        <taxon>Nitrospinota/Tectimicrobiota group</taxon>
        <taxon>Nitrospinota</taxon>
        <taxon>Nitrospinia</taxon>
        <taxon>Nitrospinales</taxon>
        <taxon>Nitrospinaceae</taxon>
        <taxon>Candidatus Nitrohelix</taxon>
    </lineage>
</organism>
<reference evidence="4" key="1">
    <citation type="submission" date="2020-02" db="EMBL/GenBank/DDBJ databases">
        <title>Genomic and physiological characterization of two novel Nitrospinaceae genera.</title>
        <authorList>
            <person name="Mueller A.J."/>
            <person name="Jung M.-Y."/>
            <person name="Strachan C.R."/>
            <person name="Herbold C.W."/>
            <person name="Kirkegaard R.H."/>
            <person name="Daims H."/>
        </authorList>
    </citation>
    <scope>NUCLEOTIDE SEQUENCE [LARGE SCALE GENOMIC DNA]</scope>
</reference>
<dbReference type="EMBL" id="CP048620">
    <property type="protein sequence ID" value="QPJ64481.1"/>
    <property type="molecule type" value="Genomic_DNA"/>
</dbReference>
<feature type="transmembrane region" description="Helical" evidence="1">
    <location>
        <begin position="103"/>
        <end position="128"/>
    </location>
</feature>
<keyword evidence="1" id="KW-1133">Transmembrane helix</keyword>
<feature type="transmembrane region" description="Helical" evidence="1">
    <location>
        <begin position="6"/>
        <end position="28"/>
    </location>
</feature>
<evidence type="ECO:0000256" key="1">
    <source>
        <dbReference type="SAM" id="Phobius"/>
    </source>
</evidence>
<feature type="transmembrane region" description="Helical" evidence="1">
    <location>
        <begin position="40"/>
        <end position="58"/>
    </location>
</feature>
<dbReference type="Proteomes" id="UP000594464">
    <property type="component" value="Chromosome"/>
</dbReference>
<evidence type="ECO:0000313" key="3">
    <source>
        <dbReference type="EMBL" id="QPJ64481.1"/>
    </source>
</evidence>
<evidence type="ECO:0000259" key="2">
    <source>
        <dbReference type="Pfam" id="PF09990"/>
    </source>
</evidence>